<feature type="domain" description="Multidrug resistance protein MdtA-like C-terminal permuted SH3" evidence="4">
    <location>
        <begin position="246"/>
        <end position="302"/>
    </location>
</feature>
<evidence type="ECO:0000259" key="4">
    <source>
        <dbReference type="Pfam" id="PF25967"/>
    </source>
</evidence>
<dbReference type="Gene3D" id="2.40.50.100">
    <property type="match status" value="1"/>
</dbReference>
<dbReference type="InterPro" id="IPR058627">
    <property type="entry name" value="MdtA-like_C"/>
</dbReference>
<dbReference type="PANTHER" id="PTHR32347:SF23">
    <property type="entry name" value="BLL5650 PROTEIN"/>
    <property type="match status" value="1"/>
</dbReference>
<accession>A0ABP8Z095</accession>
<comment type="caution">
    <text evidence="5">The sequence shown here is derived from an EMBL/GenBank/DDBJ whole genome shotgun (WGS) entry which is preliminary data.</text>
</comment>
<dbReference type="PANTHER" id="PTHR32347">
    <property type="entry name" value="EFFLUX SYSTEM COMPONENT YKNX-RELATED"/>
    <property type="match status" value="1"/>
</dbReference>
<dbReference type="Proteomes" id="UP001500121">
    <property type="component" value="Unassembled WGS sequence"/>
</dbReference>
<organism evidence="5 6">
    <name type="scientific">Amnibacterium soli</name>
    <dbReference type="NCBI Taxonomy" id="1282736"/>
    <lineage>
        <taxon>Bacteria</taxon>
        <taxon>Bacillati</taxon>
        <taxon>Actinomycetota</taxon>
        <taxon>Actinomycetes</taxon>
        <taxon>Micrococcales</taxon>
        <taxon>Microbacteriaceae</taxon>
        <taxon>Amnibacterium</taxon>
    </lineage>
</organism>
<feature type="region of interest" description="Disordered" evidence="3">
    <location>
        <begin position="93"/>
        <end position="115"/>
    </location>
</feature>
<feature type="compositionally biased region" description="Polar residues" evidence="3">
    <location>
        <begin position="320"/>
        <end position="334"/>
    </location>
</feature>
<evidence type="ECO:0000256" key="2">
    <source>
        <dbReference type="ARBA" id="ARBA00023054"/>
    </source>
</evidence>
<name>A0ABP8Z095_9MICO</name>
<comment type="subcellular location">
    <subcellularLocation>
        <location evidence="1">Cell envelope</location>
    </subcellularLocation>
</comment>
<dbReference type="InterPro" id="IPR050465">
    <property type="entry name" value="UPF0194_transport"/>
</dbReference>
<evidence type="ECO:0000256" key="3">
    <source>
        <dbReference type="SAM" id="MobiDB-lite"/>
    </source>
</evidence>
<dbReference type="Pfam" id="PF25967">
    <property type="entry name" value="RND-MFP_C"/>
    <property type="match status" value="1"/>
</dbReference>
<evidence type="ECO:0000313" key="6">
    <source>
        <dbReference type="Proteomes" id="UP001500121"/>
    </source>
</evidence>
<feature type="region of interest" description="Disordered" evidence="3">
    <location>
        <begin position="310"/>
        <end position="334"/>
    </location>
</feature>
<dbReference type="Gene3D" id="6.20.50.140">
    <property type="match status" value="1"/>
</dbReference>
<dbReference type="Gene3D" id="2.40.30.170">
    <property type="match status" value="1"/>
</dbReference>
<keyword evidence="6" id="KW-1185">Reference proteome</keyword>
<feature type="compositionally biased region" description="Low complexity" evidence="3">
    <location>
        <begin position="93"/>
        <end position="105"/>
    </location>
</feature>
<proteinExistence type="predicted"/>
<evidence type="ECO:0000313" key="5">
    <source>
        <dbReference type="EMBL" id="GAA4742243.1"/>
    </source>
</evidence>
<evidence type="ECO:0000256" key="1">
    <source>
        <dbReference type="ARBA" id="ARBA00004196"/>
    </source>
</evidence>
<keyword evidence="2" id="KW-0175">Coiled coil</keyword>
<reference evidence="6" key="1">
    <citation type="journal article" date="2019" name="Int. J. Syst. Evol. Microbiol.">
        <title>The Global Catalogue of Microorganisms (GCM) 10K type strain sequencing project: providing services to taxonomists for standard genome sequencing and annotation.</title>
        <authorList>
            <consortium name="The Broad Institute Genomics Platform"/>
            <consortium name="The Broad Institute Genome Sequencing Center for Infectious Disease"/>
            <person name="Wu L."/>
            <person name="Ma J."/>
        </authorList>
    </citation>
    <scope>NUCLEOTIDE SEQUENCE [LARGE SCALE GENOMIC DNA]</scope>
    <source>
        <strain evidence="6">JCM 19015</strain>
    </source>
</reference>
<protein>
    <recommendedName>
        <fullName evidence="4">Multidrug resistance protein MdtA-like C-terminal permuted SH3 domain-containing protein</fullName>
    </recommendedName>
</protein>
<gene>
    <name evidence="5" type="ORF">GCM10025783_11940</name>
</gene>
<dbReference type="EMBL" id="BAABLP010000002">
    <property type="protein sequence ID" value="GAA4742243.1"/>
    <property type="molecule type" value="Genomic_DNA"/>
</dbReference>
<sequence length="334" mass="33291">MARSGARRSRRRWWVLGIVALVVAGGATASGVVIARRANAADPPLTAVATRQDVIRWVSGTGTLVDEYTYSIAADGSATLVERAGASIAGGAAAAPQSAGGTATTDSVSVQPGQRVEDGTRIARVKRADGTKHDVDSPVAGHVRSVSTAPHATADELATIGAGRVLAALAISENQIAEVRSGEKVAVALAAGSAATTGVVDAVQQVPDDSSGALRYTVLVRLDRIPSGARIGMTATGAITTAHADDAVAVPAAAIEVHGSALQVEVQSGGTTRAVPIRTGLVGDTEVEVVSGLRAGQRVVVGASGDVAATTRRLGPPASVTGSNPTASPTGASR</sequence>